<evidence type="ECO:0000313" key="1">
    <source>
        <dbReference type="EMBL" id="GFU39870.1"/>
    </source>
</evidence>
<dbReference type="EMBL" id="BMAW01084698">
    <property type="protein sequence ID" value="GFU39870.1"/>
    <property type="molecule type" value="Genomic_DNA"/>
</dbReference>
<organism evidence="1 2">
    <name type="scientific">Nephila pilipes</name>
    <name type="common">Giant wood spider</name>
    <name type="synonym">Nephila maculata</name>
    <dbReference type="NCBI Taxonomy" id="299642"/>
    <lineage>
        <taxon>Eukaryota</taxon>
        <taxon>Metazoa</taxon>
        <taxon>Ecdysozoa</taxon>
        <taxon>Arthropoda</taxon>
        <taxon>Chelicerata</taxon>
        <taxon>Arachnida</taxon>
        <taxon>Araneae</taxon>
        <taxon>Araneomorphae</taxon>
        <taxon>Entelegynae</taxon>
        <taxon>Araneoidea</taxon>
        <taxon>Nephilidae</taxon>
        <taxon>Nephila</taxon>
    </lineage>
</organism>
<keyword evidence="2" id="KW-1185">Reference proteome</keyword>
<sequence>MIVQRPTFGSFFCRFRALCAIDARFAFRRRFDIFSGLASSYHDTTSAIGSKAQLYAHPALTEIKIYKRKSARHRTDHTYTGECSLAPNVSPQKISDMLVWSSLDYFDSLLAIFYTIVFTKHTMR</sequence>
<accession>A0A8X6QR76</accession>
<name>A0A8X6QR76_NEPPI</name>
<protein>
    <submittedName>
        <fullName evidence="1">Uncharacterized protein</fullName>
    </submittedName>
</protein>
<dbReference type="AlphaFoldDB" id="A0A8X6QR76"/>
<comment type="caution">
    <text evidence="1">The sequence shown here is derived from an EMBL/GenBank/DDBJ whole genome shotgun (WGS) entry which is preliminary data.</text>
</comment>
<evidence type="ECO:0000313" key="2">
    <source>
        <dbReference type="Proteomes" id="UP000887013"/>
    </source>
</evidence>
<reference evidence="1" key="1">
    <citation type="submission" date="2020-08" db="EMBL/GenBank/DDBJ databases">
        <title>Multicomponent nature underlies the extraordinary mechanical properties of spider dragline silk.</title>
        <authorList>
            <person name="Kono N."/>
            <person name="Nakamura H."/>
            <person name="Mori M."/>
            <person name="Yoshida Y."/>
            <person name="Ohtoshi R."/>
            <person name="Malay A.D."/>
            <person name="Moran D.A.P."/>
            <person name="Tomita M."/>
            <person name="Numata K."/>
            <person name="Arakawa K."/>
        </authorList>
    </citation>
    <scope>NUCLEOTIDE SEQUENCE</scope>
</reference>
<dbReference type="Proteomes" id="UP000887013">
    <property type="component" value="Unassembled WGS sequence"/>
</dbReference>
<gene>
    <name evidence="1" type="ORF">NPIL_506961</name>
</gene>
<proteinExistence type="predicted"/>